<dbReference type="EMBL" id="JAFLNM010000001">
    <property type="protein sequence ID" value="MBO0341066.1"/>
    <property type="molecule type" value="Genomic_DNA"/>
</dbReference>
<comment type="caution">
    <text evidence="2">The sequence shown here is derived from an EMBL/GenBank/DDBJ whole genome shotgun (WGS) entry which is preliminary data.</text>
</comment>
<dbReference type="Proteomes" id="UP000664807">
    <property type="component" value="Unassembled WGS sequence"/>
</dbReference>
<evidence type="ECO:0000256" key="1">
    <source>
        <dbReference type="SAM" id="SignalP"/>
    </source>
</evidence>
<keyword evidence="3" id="KW-1185">Reference proteome</keyword>
<evidence type="ECO:0000313" key="3">
    <source>
        <dbReference type="Proteomes" id="UP000664807"/>
    </source>
</evidence>
<dbReference type="RefSeq" id="WP_207026630.1">
    <property type="nucleotide sequence ID" value="NZ_JAFLNM010000001.1"/>
</dbReference>
<evidence type="ECO:0000313" key="2">
    <source>
        <dbReference type="EMBL" id="MBO0341066.1"/>
    </source>
</evidence>
<reference evidence="2 3" key="1">
    <citation type="submission" date="2021-03" db="EMBL/GenBank/DDBJ databases">
        <title>Muricauda lutimaris sp. nov. and Muricauda ruestringensis sp. nov, two marine members of the Flavobacteriaceae isolated from deep sea sediments of Western Pacific.</title>
        <authorList>
            <person name="Zhao S."/>
            <person name="Liu R."/>
        </authorList>
    </citation>
    <scope>NUCLEOTIDE SEQUENCE [LARGE SCALE GENOMIC DNA]</scope>
    <source>
        <strain evidence="2 3">BC31-3-A3</strain>
    </source>
</reference>
<accession>A0ABS3FEQ2</accession>
<evidence type="ECO:0008006" key="4">
    <source>
        <dbReference type="Google" id="ProtNLM"/>
    </source>
</evidence>
<name>A0ABS3FEQ2_9FLAO</name>
<sequence>MKKPFKIFIVTGLCTLCFLSVSGQEKVNLAATIGVPDLISIGARFQMKQSQLGLSYGFGTINDSYNTTYVISLDYFNHFSGQSKYTDRRPWYLRGGLNYLVDETSSFKDTYLYTNLRMGRDFNLSKRFGITLDLGLLLELSYNRTEKEPVVLPYWFNFDWGSSTADSKVLPALSFGLFYRL</sequence>
<proteinExistence type="predicted"/>
<feature type="signal peptide" evidence="1">
    <location>
        <begin position="1"/>
        <end position="23"/>
    </location>
</feature>
<organism evidence="2 3">
    <name type="scientific">Flagellimonas profundi</name>
    <dbReference type="NCBI Taxonomy" id="2915620"/>
    <lineage>
        <taxon>Bacteria</taxon>
        <taxon>Pseudomonadati</taxon>
        <taxon>Bacteroidota</taxon>
        <taxon>Flavobacteriia</taxon>
        <taxon>Flavobacteriales</taxon>
        <taxon>Flavobacteriaceae</taxon>
        <taxon>Flagellimonas</taxon>
    </lineage>
</organism>
<protein>
    <recommendedName>
        <fullName evidence="4">DUF3575 domain-containing protein</fullName>
    </recommendedName>
</protein>
<feature type="chain" id="PRO_5047447415" description="DUF3575 domain-containing protein" evidence="1">
    <location>
        <begin position="24"/>
        <end position="181"/>
    </location>
</feature>
<gene>
    <name evidence="2" type="ORF">J0654_05385</name>
</gene>
<keyword evidence="1" id="KW-0732">Signal</keyword>